<reference evidence="1 2" key="1">
    <citation type="submission" date="2016-07" db="EMBL/GenBank/DDBJ databases">
        <title>Draft genome of the white-rot fungus Obba rivulosa 3A-2.</title>
        <authorList>
            <consortium name="DOE Joint Genome Institute"/>
            <person name="Miettinen O."/>
            <person name="Riley R."/>
            <person name="Acob R."/>
            <person name="Barry K."/>
            <person name="Cullen D."/>
            <person name="De Vries R."/>
            <person name="Hainaut M."/>
            <person name="Hatakka A."/>
            <person name="Henrissat B."/>
            <person name="Hilden K."/>
            <person name="Kuo R."/>
            <person name="Labutti K."/>
            <person name="Lipzen A."/>
            <person name="Makela M.R."/>
            <person name="Sandor L."/>
            <person name="Spatafora J.W."/>
            <person name="Grigoriev I.V."/>
            <person name="Hibbett D.S."/>
        </authorList>
    </citation>
    <scope>NUCLEOTIDE SEQUENCE [LARGE SCALE GENOMIC DNA]</scope>
    <source>
        <strain evidence="1 2">3A-2</strain>
    </source>
</reference>
<proteinExistence type="predicted"/>
<accession>A0A8E2AVF2</accession>
<dbReference type="AlphaFoldDB" id="A0A8E2AVF2"/>
<organism evidence="1 2">
    <name type="scientific">Obba rivulosa</name>
    <dbReference type="NCBI Taxonomy" id="1052685"/>
    <lineage>
        <taxon>Eukaryota</taxon>
        <taxon>Fungi</taxon>
        <taxon>Dikarya</taxon>
        <taxon>Basidiomycota</taxon>
        <taxon>Agaricomycotina</taxon>
        <taxon>Agaricomycetes</taxon>
        <taxon>Polyporales</taxon>
        <taxon>Gelatoporiaceae</taxon>
        <taxon>Obba</taxon>
    </lineage>
</organism>
<sequence>MRCAHLSHFAPCTRVLFVRHRVVIVLSICSIAFPLRCSCATYAKPIVKLPYAILRGVYSIPPMVSRCAHGFRRQCEASQNFRWSILRSFVPQPCYRTSCSFTVLKLGSGSFDSDSHSSGAPGQPAQRLASQCRGPAMVYPHYSCVVRKRSARDADDH</sequence>
<dbReference type="EMBL" id="KV722436">
    <property type="protein sequence ID" value="OCH89045.1"/>
    <property type="molecule type" value="Genomic_DNA"/>
</dbReference>
<dbReference type="Proteomes" id="UP000250043">
    <property type="component" value="Unassembled WGS sequence"/>
</dbReference>
<name>A0A8E2AVF2_9APHY</name>
<evidence type="ECO:0000313" key="2">
    <source>
        <dbReference type="Proteomes" id="UP000250043"/>
    </source>
</evidence>
<gene>
    <name evidence="1" type="ORF">OBBRIDRAFT_41685</name>
</gene>
<protein>
    <submittedName>
        <fullName evidence="1">Uncharacterized protein</fullName>
    </submittedName>
</protein>
<evidence type="ECO:0000313" key="1">
    <source>
        <dbReference type="EMBL" id="OCH89045.1"/>
    </source>
</evidence>
<keyword evidence="2" id="KW-1185">Reference proteome</keyword>